<evidence type="ECO:0000256" key="2">
    <source>
        <dbReference type="SAM" id="MobiDB-lite"/>
    </source>
</evidence>
<dbReference type="EMBL" id="VBQZ03000022">
    <property type="protein sequence ID" value="MXQ84674.1"/>
    <property type="molecule type" value="Genomic_DNA"/>
</dbReference>
<feature type="region of interest" description="Disordered" evidence="2">
    <location>
        <begin position="101"/>
        <end position="163"/>
    </location>
</feature>
<dbReference type="AlphaFoldDB" id="A0A6B0R9X6"/>
<dbReference type="InterPro" id="IPR029373">
    <property type="entry name" value="FAM216"/>
</dbReference>
<evidence type="ECO:0000313" key="3">
    <source>
        <dbReference type="EMBL" id="MXQ84674.1"/>
    </source>
</evidence>
<dbReference type="Proteomes" id="UP000322234">
    <property type="component" value="Unassembled WGS sequence"/>
</dbReference>
<evidence type="ECO:0000256" key="1">
    <source>
        <dbReference type="ARBA" id="ARBA00008615"/>
    </source>
</evidence>
<accession>A0A6B0R9X6</accession>
<evidence type="ECO:0000313" key="4">
    <source>
        <dbReference type="Proteomes" id="UP000322234"/>
    </source>
</evidence>
<gene>
    <name evidence="3" type="ORF">E5288_WYG016781</name>
</gene>
<organism evidence="3 4">
    <name type="scientific">Bos mutus</name>
    <name type="common">wild yak</name>
    <dbReference type="NCBI Taxonomy" id="72004"/>
    <lineage>
        <taxon>Eukaryota</taxon>
        <taxon>Metazoa</taxon>
        <taxon>Chordata</taxon>
        <taxon>Craniata</taxon>
        <taxon>Vertebrata</taxon>
        <taxon>Euteleostomi</taxon>
        <taxon>Mammalia</taxon>
        <taxon>Eutheria</taxon>
        <taxon>Laurasiatheria</taxon>
        <taxon>Artiodactyla</taxon>
        <taxon>Ruminantia</taxon>
        <taxon>Pecora</taxon>
        <taxon>Bovidae</taxon>
        <taxon>Bovinae</taxon>
        <taxon>Bos</taxon>
    </lineage>
</organism>
<comment type="similarity">
    <text evidence="1">Belongs to the FAM216 family.</text>
</comment>
<proteinExistence type="inferred from homology"/>
<dbReference type="PANTHER" id="PTHR16476">
    <property type="entry name" value="FAMILY WITH SEQUENCE SIMILARITY 216 MEMBER A"/>
    <property type="match status" value="1"/>
</dbReference>
<dbReference type="PANTHER" id="PTHR16476:SF3">
    <property type="entry name" value="PROTEIN FAM216B"/>
    <property type="match status" value="1"/>
</dbReference>
<sequence>MPAPWYRIKMGEKWKRQQKLCNVPHIPRIRVPRSASDTPLLKDLTQGQQRYFYSIMRIYSPRPQWEALQARYLHSLQHQQLLGYITQREASACAAVLRDSTKRASAKAGPHRTVPQRAAGRTRTQPSARPVTFLRNPKNTGRGQGPEGSGPPPLGGQFCKPPAVHTANKQTFTEGTLGMQGFWTTPSQQLLDRAFPWAPSSRLPHQTTAFNLDPNPLALA</sequence>
<keyword evidence="4" id="KW-1185">Reference proteome</keyword>
<dbReference type="Pfam" id="PF15107">
    <property type="entry name" value="FAM216B"/>
    <property type="match status" value="1"/>
</dbReference>
<evidence type="ECO:0008006" key="5">
    <source>
        <dbReference type="Google" id="ProtNLM"/>
    </source>
</evidence>
<protein>
    <recommendedName>
        <fullName evidence="5">Protein FAM216B</fullName>
    </recommendedName>
</protein>
<name>A0A6B0R9X6_9CETA</name>
<reference evidence="3" key="1">
    <citation type="submission" date="2019-10" db="EMBL/GenBank/DDBJ databases">
        <title>The sequence and de novo assembly of the wild yak genome.</title>
        <authorList>
            <person name="Liu Y."/>
        </authorList>
    </citation>
    <scope>NUCLEOTIDE SEQUENCE [LARGE SCALE GENOMIC DNA]</scope>
    <source>
        <strain evidence="3">WY2019</strain>
    </source>
</reference>
<comment type="caution">
    <text evidence="3">The sequence shown here is derived from an EMBL/GenBank/DDBJ whole genome shotgun (WGS) entry which is preliminary data.</text>
</comment>